<dbReference type="EC" id="2.7.1.170" evidence="1"/>
<comment type="pathway">
    <text evidence="1">Cell wall biogenesis; peptidoglycan recycling.</text>
</comment>
<dbReference type="AlphaFoldDB" id="A0A2N5XY78"/>
<dbReference type="GO" id="GO:0006040">
    <property type="term" value="P:amino sugar metabolic process"/>
    <property type="evidence" value="ECO:0007669"/>
    <property type="project" value="InterPro"/>
</dbReference>
<dbReference type="NCBIfam" id="NF007139">
    <property type="entry name" value="PRK09585.1-3"/>
    <property type="match status" value="1"/>
</dbReference>
<sequence length="375" mass="39201">MGTPLYIGLMSGTSIDAIDCALVRCSAQRIELVATLASPIPGGLRADITAISQPGDNEIERLGILDRKLGHLFAEATLALLADSGFDPKDIAAIGSHGQTIRHRPPSAGNETAFSLQIGDPNTIAELTGITTVADFRRRDMAAGGEGAPLAPAFHAAAFATSDRNRAIVNIGGIANLSLLDGTILAAGFDTGPGNTLLDHWIARHKSERYDHEGLWAAGGTVIPALLEALNDHPYLACQGPRSTGKEAFNLEWVDDCLRSLPACPAQDVQATLAEFTAHSIAGAVRDWDRKTDEVYVCGGGAANADLMRRLQRQLGTVPLSSTAVLGLDPDWVEAAAFAWLAWRSIAELPGNAAQVTGAAGERVLGGIYPGSGGS</sequence>
<dbReference type="SUPFAM" id="SSF53067">
    <property type="entry name" value="Actin-like ATPase domain"/>
    <property type="match status" value="1"/>
</dbReference>
<dbReference type="UniPathway" id="UPA00343"/>
<comment type="pathway">
    <text evidence="1">Amino-sugar metabolism; 1,6-anhydro-N-acetylmuramate degradation.</text>
</comment>
<keyword evidence="1" id="KW-0119">Carbohydrate metabolism</keyword>
<dbReference type="Pfam" id="PF03702">
    <property type="entry name" value="AnmK"/>
    <property type="match status" value="1"/>
</dbReference>
<dbReference type="OrthoDB" id="9763949at2"/>
<dbReference type="GO" id="GO:0097175">
    <property type="term" value="P:1,6-anhydro-N-acetyl-beta-muramic acid catabolic process"/>
    <property type="evidence" value="ECO:0007669"/>
    <property type="project" value="UniProtKB-UniRule"/>
</dbReference>
<feature type="binding site" evidence="1">
    <location>
        <begin position="12"/>
        <end position="19"/>
    </location>
    <ligand>
        <name>ATP</name>
        <dbReference type="ChEBI" id="CHEBI:30616"/>
    </ligand>
</feature>
<comment type="function">
    <text evidence="1">Catalyzes the specific phosphorylation of 1,6-anhydro-N-acetylmuramic acid (anhMurNAc) with the simultaneous cleavage of the 1,6-anhydro ring, generating MurNAc-6-P. Is required for the utilization of anhMurNAc either imported from the medium or derived from its own cell wall murein, and thus plays a role in cell wall recycling.</text>
</comment>
<protein>
    <recommendedName>
        <fullName evidence="1">Anhydro-N-acetylmuramic acid kinase</fullName>
        <ecNumber evidence="1">2.7.1.170</ecNumber>
    </recommendedName>
    <alternativeName>
        <fullName evidence="1">AnhMurNAc kinase</fullName>
    </alternativeName>
</protein>
<accession>A0A2N5XY78</accession>
<dbReference type="InterPro" id="IPR043129">
    <property type="entry name" value="ATPase_NBD"/>
</dbReference>
<dbReference type="GO" id="GO:0016301">
    <property type="term" value="F:kinase activity"/>
    <property type="evidence" value="ECO:0007669"/>
    <property type="project" value="UniProtKB-KW"/>
</dbReference>
<dbReference type="Gene3D" id="3.30.420.40">
    <property type="match status" value="2"/>
</dbReference>
<keyword evidence="1" id="KW-0808">Transferase</keyword>
<keyword evidence="1" id="KW-0547">Nucleotide-binding</keyword>
<keyword evidence="3" id="KW-1185">Reference proteome</keyword>
<gene>
    <name evidence="1" type="primary">anmK</name>
    <name evidence="2" type="ORF">CWI75_17605</name>
</gene>
<keyword evidence="1 2" id="KW-0418">Kinase</keyword>
<proteinExistence type="inferred from homology"/>
<dbReference type="Proteomes" id="UP000234845">
    <property type="component" value="Unassembled WGS sequence"/>
</dbReference>
<comment type="similarity">
    <text evidence="1">Belongs to the anhydro-N-acetylmuramic acid kinase family.</text>
</comment>
<dbReference type="InterPro" id="IPR005338">
    <property type="entry name" value="Anhydro_N_Ac-Mur_kinase"/>
</dbReference>
<dbReference type="UniPathway" id="UPA00544"/>
<dbReference type="HAMAP" id="MF_01270">
    <property type="entry name" value="AnhMurNAc_kinase"/>
    <property type="match status" value="1"/>
</dbReference>
<dbReference type="GO" id="GO:0005524">
    <property type="term" value="F:ATP binding"/>
    <property type="evidence" value="ECO:0007669"/>
    <property type="project" value="UniProtKB-UniRule"/>
</dbReference>
<reference evidence="3" key="1">
    <citation type="submission" date="2017-11" db="EMBL/GenBank/DDBJ databases">
        <title>The draft genome sequence of Chromatocurvus sp. F02.</title>
        <authorList>
            <person name="Du Z.-J."/>
            <person name="Chang Y.-Q."/>
        </authorList>
    </citation>
    <scope>NUCLEOTIDE SEQUENCE [LARGE SCALE GENOMIC DNA]</scope>
    <source>
        <strain evidence="3">F02</strain>
    </source>
</reference>
<comment type="caution">
    <text evidence="2">The sequence shown here is derived from an EMBL/GenBank/DDBJ whole genome shotgun (WGS) entry which is preliminary data.</text>
</comment>
<comment type="catalytic activity">
    <reaction evidence="1">
        <text>1,6-anhydro-N-acetyl-beta-muramate + ATP + H2O = N-acetyl-D-muramate 6-phosphate + ADP + H(+)</text>
        <dbReference type="Rhea" id="RHEA:24952"/>
        <dbReference type="ChEBI" id="CHEBI:15377"/>
        <dbReference type="ChEBI" id="CHEBI:15378"/>
        <dbReference type="ChEBI" id="CHEBI:30616"/>
        <dbReference type="ChEBI" id="CHEBI:58690"/>
        <dbReference type="ChEBI" id="CHEBI:58722"/>
        <dbReference type="ChEBI" id="CHEBI:456216"/>
        <dbReference type="EC" id="2.7.1.170"/>
    </reaction>
</comment>
<organism evidence="2 3">
    <name type="scientific">Kineobactrum sediminis</name>
    <dbReference type="NCBI Taxonomy" id="1905677"/>
    <lineage>
        <taxon>Bacteria</taxon>
        <taxon>Pseudomonadati</taxon>
        <taxon>Pseudomonadota</taxon>
        <taxon>Gammaproteobacteria</taxon>
        <taxon>Cellvibrionales</taxon>
        <taxon>Halieaceae</taxon>
        <taxon>Kineobactrum</taxon>
    </lineage>
</organism>
<dbReference type="PANTHER" id="PTHR30605:SF0">
    <property type="entry name" value="ANHYDRO-N-ACETYLMURAMIC ACID KINASE"/>
    <property type="match status" value="1"/>
</dbReference>
<evidence type="ECO:0000313" key="3">
    <source>
        <dbReference type="Proteomes" id="UP000234845"/>
    </source>
</evidence>
<dbReference type="CDD" id="cd24050">
    <property type="entry name" value="ASKHA_NBD_ANMK"/>
    <property type="match status" value="1"/>
</dbReference>
<dbReference type="GO" id="GO:0016773">
    <property type="term" value="F:phosphotransferase activity, alcohol group as acceptor"/>
    <property type="evidence" value="ECO:0007669"/>
    <property type="project" value="UniProtKB-UniRule"/>
</dbReference>
<dbReference type="EMBL" id="PKLZ01000017">
    <property type="protein sequence ID" value="PLW81105.1"/>
    <property type="molecule type" value="Genomic_DNA"/>
</dbReference>
<name>A0A2N5XY78_9GAMM</name>
<keyword evidence="1" id="KW-0067">ATP-binding</keyword>
<evidence type="ECO:0000256" key="1">
    <source>
        <dbReference type="HAMAP-Rule" id="MF_01270"/>
    </source>
</evidence>
<evidence type="ECO:0000313" key="2">
    <source>
        <dbReference type="EMBL" id="PLW81105.1"/>
    </source>
</evidence>
<dbReference type="GO" id="GO:0009254">
    <property type="term" value="P:peptidoglycan turnover"/>
    <property type="evidence" value="ECO:0007669"/>
    <property type="project" value="UniProtKB-UniRule"/>
</dbReference>
<dbReference type="PANTHER" id="PTHR30605">
    <property type="entry name" value="ANHYDRO-N-ACETYLMURAMIC ACID KINASE"/>
    <property type="match status" value="1"/>
</dbReference>